<dbReference type="GO" id="GO:0045944">
    <property type="term" value="P:positive regulation of transcription by RNA polymerase II"/>
    <property type="evidence" value="ECO:0007669"/>
    <property type="project" value="TreeGrafter"/>
</dbReference>
<organism evidence="15 16">
    <name type="scientific">Crassostrea virginica</name>
    <name type="common">Eastern oyster</name>
    <dbReference type="NCBI Taxonomy" id="6565"/>
    <lineage>
        <taxon>Eukaryota</taxon>
        <taxon>Metazoa</taxon>
        <taxon>Spiralia</taxon>
        <taxon>Lophotrochozoa</taxon>
        <taxon>Mollusca</taxon>
        <taxon>Bivalvia</taxon>
        <taxon>Autobranchia</taxon>
        <taxon>Pteriomorphia</taxon>
        <taxon>Ostreida</taxon>
        <taxon>Ostreoidea</taxon>
        <taxon>Ostreidae</taxon>
        <taxon>Crassostrea</taxon>
    </lineage>
</organism>
<sequence length="488" mass="54272">MMDPWFENFKLLLTYWLMSTNRGDTMSEAANAVSALLSYGQQNPPPHPHPSGRPPYSMASMTPPAGMSLPLDSHHSPSQYVRNPQDLSLPHPTDNTDMNPDDSQLTSNDQNFVEVNSTIHPDRTHLCPNCSKGFKSKQQLAQHSLVHTGIRKHICSFCDKGFKQLCHLQQHLRIHTGEKPYRCCFDGCDRAFAQMANLHHHMRNHEDHVKKAANKQYQCSICSRAYTNESSLKNHTIKMHVNVRHLDGPFPLPYKPRKPRQSNANNSMANSVNLTKDKDFPPVTRGSSVPLSFVSDPRTSNFSRFLDLHVKESLSRPLDSNQISSSMTADQSNTISSTSLLSSHHHMQAPLLPSHPLPQLSLMSSSIPHSLMSPSFISHLQQNVQNSAGHSNHLLSTTHPTPQELRSSPLPQTPPSSSSSSRITSASQEQRSTPRESPLSSGNSDSNTLRKEAAEPSSRQAVPFNSPLPHSLPHTSLPLSLPPRLNTY</sequence>
<dbReference type="KEGG" id="cvn:111135641"/>
<evidence type="ECO:0000256" key="11">
    <source>
        <dbReference type="ARBA" id="ARBA00023242"/>
    </source>
</evidence>
<evidence type="ECO:0000256" key="2">
    <source>
        <dbReference type="ARBA" id="ARBA00004123"/>
    </source>
</evidence>
<name>A0A8B8EP40_CRAVI</name>
<reference evidence="16" key="1">
    <citation type="submission" date="2025-08" db="UniProtKB">
        <authorList>
            <consortium name="RefSeq"/>
        </authorList>
    </citation>
    <scope>IDENTIFICATION</scope>
    <source>
        <tissue evidence="16">Whole sample</tissue>
    </source>
</reference>
<evidence type="ECO:0000256" key="4">
    <source>
        <dbReference type="ARBA" id="ARBA00022723"/>
    </source>
</evidence>
<keyword evidence="10" id="KW-0804">Transcription</keyword>
<keyword evidence="6 12" id="KW-0863">Zinc-finger</keyword>
<evidence type="ECO:0000256" key="7">
    <source>
        <dbReference type="ARBA" id="ARBA00022833"/>
    </source>
</evidence>
<gene>
    <name evidence="16" type="primary">LOC111135641</name>
</gene>
<dbReference type="SMART" id="SM00355">
    <property type="entry name" value="ZnF_C2H2"/>
    <property type="match status" value="4"/>
</dbReference>
<feature type="compositionally biased region" description="Low complexity" evidence="13">
    <location>
        <begin position="405"/>
        <end position="428"/>
    </location>
</feature>
<keyword evidence="15" id="KW-1185">Reference proteome</keyword>
<feature type="region of interest" description="Disordered" evidence="13">
    <location>
        <begin position="390"/>
        <end position="488"/>
    </location>
</feature>
<dbReference type="PANTHER" id="PTHR19818">
    <property type="entry name" value="ZINC FINGER PROTEIN ZIC AND GLI"/>
    <property type="match status" value="1"/>
</dbReference>
<dbReference type="Proteomes" id="UP000694844">
    <property type="component" value="Chromosome 5"/>
</dbReference>
<keyword evidence="7" id="KW-0862">Zinc</keyword>
<evidence type="ECO:0000256" key="9">
    <source>
        <dbReference type="ARBA" id="ARBA00023125"/>
    </source>
</evidence>
<evidence type="ECO:0000256" key="8">
    <source>
        <dbReference type="ARBA" id="ARBA00023015"/>
    </source>
</evidence>
<evidence type="ECO:0000256" key="13">
    <source>
        <dbReference type="SAM" id="MobiDB-lite"/>
    </source>
</evidence>
<keyword evidence="11" id="KW-0539">Nucleus</keyword>
<evidence type="ECO:0000256" key="1">
    <source>
        <dbReference type="ARBA" id="ARBA00003767"/>
    </source>
</evidence>
<dbReference type="Gene3D" id="3.30.160.60">
    <property type="entry name" value="Classic Zinc Finger"/>
    <property type="match status" value="4"/>
</dbReference>
<dbReference type="Pfam" id="PF00096">
    <property type="entry name" value="zf-C2H2"/>
    <property type="match status" value="1"/>
</dbReference>
<dbReference type="InterPro" id="IPR013087">
    <property type="entry name" value="Znf_C2H2_type"/>
</dbReference>
<dbReference type="PANTHER" id="PTHR19818:SF139">
    <property type="entry name" value="PAIR-RULE PROTEIN ODD-PAIRED"/>
    <property type="match status" value="1"/>
</dbReference>
<feature type="domain" description="C2H2-type" evidence="14">
    <location>
        <begin position="125"/>
        <end position="152"/>
    </location>
</feature>
<evidence type="ECO:0000259" key="14">
    <source>
        <dbReference type="PROSITE" id="PS50157"/>
    </source>
</evidence>
<feature type="region of interest" description="Disordered" evidence="13">
    <location>
        <begin position="38"/>
        <end position="106"/>
    </location>
</feature>
<feature type="compositionally biased region" description="Pro residues" evidence="13">
    <location>
        <begin position="43"/>
        <end position="53"/>
    </location>
</feature>
<feature type="domain" description="C2H2-type" evidence="14">
    <location>
        <begin position="181"/>
        <end position="210"/>
    </location>
</feature>
<dbReference type="RefSeq" id="XP_022341598.1">
    <property type="nucleotide sequence ID" value="XM_022485890.1"/>
</dbReference>
<comment type="similarity">
    <text evidence="3">Belongs to the krueppel C2H2-type zinc-finger protein family.</text>
</comment>
<evidence type="ECO:0000256" key="5">
    <source>
        <dbReference type="ARBA" id="ARBA00022737"/>
    </source>
</evidence>
<evidence type="ECO:0000313" key="16">
    <source>
        <dbReference type="RefSeq" id="XP_022341598.1"/>
    </source>
</evidence>
<accession>A0A8B8EP40</accession>
<proteinExistence type="inferred from homology"/>
<dbReference type="SUPFAM" id="SSF57667">
    <property type="entry name" value="beta-beta-alpha zinc fingers"/>
    <property type="match status" value="3"/>
</dbReference>
<dbReference type="FunFam" id="3.30.160.60:FF:000446">
    <property type="entry name" value="Zinc finger protein"/>
    <property type="match status" value="1"/>
</dbReference>
<dbReference type="PROSITE" id="PS00028">
    <property type="entry name" value="ZINC_FINGER_C2H2_1"/>
    <property type="match status" value="4"/>
</dbReference>
<dbReference type="InterPro" id="IPR050329">
    <property type="entry name" value="GLI_C2H2-zinc-finger"/>
</dbReference>
<evidence type="ECO:0000256" key="6">
    <source>
        <dbReference type="ARBA" id="ARBA00022771"/>
    </source>
</evidence>
<comment type="function">
    <text evidence="1">May be involved in transcriptional regulation.</text>
</comment>
<dbReference type="GO" id="GO:0000978">
    <property type="term" value="F:RNA polymerase II cis-regulatory region sequence-specific DNA binding"/>
    <property type="evidence" value="ECO:0007669"/>
    <property type="project" value="TreeGrafter"/>
</dbReference>
<feature type="compositionally biased region" description="Polar residues" evidence="13">
    <location>
        <begin position="93"/>
        <end position="106"/>
    </location>
</feature>
<feature type="compositionally biased region" description="Polar residues" evidence="13">
    <location>
        <begin position="438"/>
        <end position="447"/>
    </location>
</feature>
<evidence type="ECO:0000256" key="3">
    <source>
        <dbReference type="ARBA" id="ARBA00006991"/>
    </source>
</evidence>
<feature type="compositionally biased region" description="Low complexity" evidence="13">
    <location>
        <begin position="262"/>
        <end position="273"/>
    </location>
</feature>
<dbReference type="GO" id="GO:0000981">
    <property type="term" value="F:DNA-binding transcription factor activity, RNA polymerase II-specific"/>
    <property type="evidence" value="ECO:0007669"/>
    <property type="project" value="TreeGrafter"/>
</dbReference>
<dbReference type="FunFam" id="3.30.160.60:FF:000226">
    <property type="entry name" value="Zinc finger protein 236 variant"/>
    <property type="match status" value="1"/>
</dbReference>
<dbReference type="GO" id="GO:0005634">
    <property type="term" value="C:nucleus"/>
    <property type="evidence" value="ECO:0007669"/>
    <property type="project" value="UniProtKB-SubCell"/>
</dbReference>
<evidence type="ECO:0000256" key="10">
    <source>
        <dbReference type="ARBA" id="ARBA00023163"/>
    </source>
</evidence>
<keyword evidence="5" id="KW-0677">Repeat</keyword>
<dbReference type="GO" id="GO:0008270">
    <property type="term" value="F:zinc ion binding"/>
    <property type="evidence" value="ECO:0007669"/>
    <property type="project" value="UniProtKB-KW"/>
</dbReference>
<feature type="domain" description="C2H2-type" evidence="14">
    <location>
        <begin position="217"/>
        <end position="245"/>
    </location>
</feature>
<dbReference type="PROSITE" id="PS50157">
    <property type="entry name" value="ZINC_FINGER_C2H2_2"/>
    <property type="match status" value="4"/>
</dbReference>
<dbReference type="AlphaFoldDB" id="A0A8B8EP40"/>
<feature type="compositionally biased region" description="Low complexity" evidence="13">
    <location>
        <begin position="467"/>
        <end position="488"/>
    </location>
</feature>
<keyword evidence="8" id="KW-0805">Transcription regulation</keyword>
<comment type="subcellular location">
    <subcellularLocation>
        <location evidence="2">Nucleus</location>
    </subcellularLocation>
</comment>
<evidence type="ECO:0000313" key="15">
    <source>
        <dbReference type="Proteomes" id="UP000694844"/>
    </source>
</evidence>
<feature type="compositionally biased region" description="Polar residues" evidence="13">
    <location>
        <begin position="76"/>
        <end position="86"/>
    </location>
</feature>
<keyword evidence="4" id="KW-0479">Metal-binding</keyword>
<dbReference type="GeneID" id="111135641"/>
<dbReference type="InterPro" id="IPR036236">
    <property type="entry name" value="Znf_C2H2_sf"/>
</dbReference>
<dbReference type="OrthoDB" id="5305647at2759"/>
<protein>
    <submittedName>
        <fullName evidence="16">Zinc finger protein 236-like isoform X1</fullName>
    </submittedName>
</protein>
<feature type="domain" description="C2H2-type" evidence="14">
    <location>
        <begin position="153"/>
        <end position="180"/>
    </location>
</feature>
<evidence type="ECO:0000256" key="12">
    <source>
        <dbReference type="PROSITE-ProRule" id="PRU00042"/>
    </source>
</evidence>
<feature type="region of interest" description="Disordered" evidence="13">
    <location>
        <begin position="316"/>
        <end position="352"/>
    </location>
</feature>
<feature type="region of interest" description="Disordered" evidence="13">
    <location>
        <begin position="256"/>
        <end position="293"/>
    </location>
</feature>
<dbReference type="GO" id="GO:0000122">
    <property type="term" value="P:negative regulation of transcription by RNA polymerase II"/>
    <property type="evidence" value="ECO:0007669"/>
    <property type="project" value="TreeGrafter"/>
</dbReference>
<keyword evidence="9" id="KW-0238">DNA-binding</keyword>
<feature type="compositionally biased region" description="Polar residues" evidence="13">
    <location>
        <begin position="318"/>
        <end position="335"/>
    </location>
</feature>
<feature type="compositionally biased region" description="Polar residues" evidence="13">
    <location>
        <begin position="390"/>
        <end position="401"/>
    </location>
</feature>